<dbReference type="InterPro" id="IPR050744">
    <property type="entry name" value="AI-2_Isomerase_LsrG"/>
</dbReference>
<reference evidence="2 3" key="1">
    <citation type="submission" date="2021-11" db="EMBL/GenBank/DDBJ databases">
        <authorList>
            <person name="Lee D.-H."/>
            <person name="Kim S.-B."/>
        </authorList>
    </citation>
    <scope>NUCLEOTIDE SEQUENCE [LARGE SCALE GENOMIC DNA]</scope>
    <source>
        <strain evidence="2 3">KCTC 52223</strain>
    </source>
</reference>
<sequence length="110" mass="12573">MVDLHSLKDGLVVTAFWEAKPGEADAVAAIIRQYLPQAQREPWVHAFQIHRSIAEPHKFFFYEVFHDEAGFASHQETPHFKALIAGQALPKLARRERTQHRFVMAGTLDP</sequence>
<dbReference type="GO" id="GO:0004497">
    <property type="term" value="F:monooxygenase activity"/>
    <property type="evidence" value="ECO:0007669"/>
    <property type="project" value="UniProtKB-KW"/>
</dbReference>
<keyword evidence="2" id="KW-0560">Oxidoreductase</keyword>
<gene>
    <name evidence="2" type="ORF">LJ725_25000</name>
</gene>
<evidence type="ECO:0000259" key="1">
    <source>
        <dbReference type="PROSITE" id="PS51725"/>
    </source>
</evidence>
<dbReference type="InterPro" id="IPR011008">
    <property type="entry name" value="Dimeric_a/b-barrel"/>
</dbReference>
<dbReference type="EMBL" id="JAJISD010000013">
    <property type="protein sequence ID" value="MCC8432247.1"/>
    <property type="molecule type" value="Genomic_DNA"/>
</dbReference>
<proteinExistence type="predicted"/>
<dbReference type="Pfam" id="PF03992">
    <property type="entry name" value="ABM"/>
    <property type="match status" value="1"/>
</dbReference>
<feature type="domain" description="ABM" evidence="1">
    <location>
        <begin position="11"/>
        <end position="100"/>
    </location>
</feature>
<dbReference type="SUPFAM" id="SSF54909">
    <property type="entry name" value="Dimeric alpha+beta barrel"/>
    <property type="match status" value="1"/>
</dbReference>
<dbReference type="RefSeq" id="WP_230553667.1">
    <property type="nucleotide sequence ID" value="NZ_JAJISD010000013.1"/>
</dbReference>
<evidence type="ECO:0000313" key="2">
    <source>
        <dbReference type="EMBL" id="MCC8432247.1"/>
    </source>
</evidence>
<dbReference type="Gene3D" id="3.30.70.100">
    <property type="match status" value="1"/>
</dbReference>
<keyword evidence="3" id="KW-1185">Reference proteome</keyword>
<dbReference type="Proteomes" id="UP001198862">
    <property type="component" value="Unassembled WGS sequence"/>
</dbReference>
<dbReference type="PANTHER" id="PTHR33336:SF15">
    <property type="entry name" value="ABM DOMAIN-CONTAINING PROTEIN"/>
    <property type="match status" value="1"/>
</dbReference>
<accession>A0ABS8L1N0</accession>
<dbReference type="PROSITE" id="PS51725">
    <property type="entry name" value="ABM"/>
    <property type="match status" value="1"/>
</dbReference>
<evidence type="ECO:0000313" key="3">
    <source>
        <dbReference type="Proteomes" id="UP001198862"/>
    </source>
</evidence>
<keyword evidence="2" id="KW-0503">Monooxygenase</keyword>
<protein>
    <submittedName>
        <fullName evidence="2">Antibiotic biosynthesis monooxygenase</fullName>
    </submittedName>
</protein>
<dbReference type="InterPro" id="IPR007138">
    <property type="entry name" value="ABM_dom"/>
</dbReference>
<organism evidence="2 3">
    <name type="scientific">Reyranella aquatilis</name>
    <dbReference type="NCBI Taxonomy" id="2035356"/>
    <lineage>
        <taxon>Bacteria</taxon>
        <taxon>Pseudomonadati</taxon>
        <taxon>Pseudomonadota</taxon>
        <taxon>Alphaproteobacteria</taxon>
        <taxon>Hyphomicrobiales</taxon>
        <taxon>Reyranellaceae</taxon>
        <taxon>Reyranella</taxon>
    </lineage>
</organism>
<name>A0ABS8L1N0_9HYPH</name>
<comment type="caution">
    <text evidence="2">The sequence shown here is derived from an EMBL/GenBank/DDBJ whole genome shotgun (WGS) entry which is preliminary data.</text>
</comment>
<dbReference type="PANTHER" id="PTHR33336">
    <property type="entry name" value="QUINOL MONOOXYGENASE YGIN-RELATED"/>
    <property type="match status" value="1"/>
</dbReference>